<organism evidence="2 3">
    <name type="scientific">Rubus argutus</name>
    <name type="common">Southern blackberry</name>
    <dbReference type="NCBI Taxonomy" id="59490"/>
    <lineage>
        <taxon>Eukaryota</taxon>
        <taxon>Viridiplantae</taxon>
        <taxon>Streptophyta</taxon>
        <taxon>Embryophyta</taxon>
        <taxon>Tracheophyta</taxon>
        <taxon>Spermatophyta</taxon>
        <taxon>Magnoliopsida</taxon>
        <taxon>eudicotyledons</taxon>
        <taxon>Gunneridae</taxon>
        <taxon>Pentapetalae</taxon>
        <taxon>rosids</taxon>
        <taxon>fabids</taxon>
        <taxon>Rosales</taxon>
        <taxon>Rosaceae</taxon>
        <taxon>Rosoideae</taxon>
        <taxon>Rosoideae incertae sedis</taxon>
        <taxon>Rubus</taxon>
    </lineage>
</organism>
<evidence type="ECO:0000313" key="3">
    <source>
        <dbReference type="Proteomes" id="UP001457282"/>
    </source>
</evidence>
<feature type="transmembrane region" description="Helical" evidence="1">
    <location>
        <begin position="132"/>
        <end position="158"/>
    </location>
</feature>
<sequence>MKFRLSASFSKENRRASHARVYAPWNTTSLSNIVVAFICGIFHYDFSFVQPPDLSNTWNTRRDDDKLWLLQTVLLLFKLIQARFVDRHIANLEIQDYSLFCPDPDAFWAFGHLRLAHKRKERQYIKVPMSRGFSVILTVTSEALILCFSTSVASIYFVNAHRCGFHRCF</sequence>
<dbReference type="PANTHER" id="PTHR31513:SF2">
    <property type="entry name" value="MRAZ"/>
    <property type="match status" value="1"/>
</dbReference>
<keyword evidence="1" id="KW-0812">Transmembrane</keyword>
<protein>
    <submittedName>
        <fullName evidence="2">Uncharacterized protein</fullName>
    </submittedName>
</protein>
<dbReference type="PANTHER" id="PTHR31513">
    <property type="entry name" value="EPHRIN TYPE-B RECEPTOR"/>
    <property type="match status" value="1"/>
</dbReference>
<keyword evidence="1" id="KW-1133">Transmembrane helix</keyword>
<evidence type="ECO:0000313" key="2">
    <source>
        <dbReference type="EMBL" id="KAK9927812.1"/>
    </source>
</evidence>
<evidence type="ECO:0000256" key="1">
    <source>
        <dbReference type="SAM" id="Phobius"/>
    </source>
</evidence>
<accession>A0AAW1WWN6</accession>
<name>A0AAW1WWN6_RUBAR</name>
<feature type="transmembrane region" description="Helical" evidence="1">
    <location>
        <begin position="21"/>
        <end position="44"/>
    </location>
</feature>
<comment type="caution">
    <text evidence="2">The sequence shown here is derived from an EMBL/GenBank/DDBJ whole genome shotgun (WGS) entry which is preliminary data.</text>
</comment>
<proteinExistence type="predicted"/>
<dbReference type="EMBL" id="JBEDUW010000005">
    <property type="protein sequence ID" value="KAK9927812.1"/>
    <property type="molecule type" value="Genomic_DNA"/>
</dbReference>
<reference evidence="2 3" key="1">
    <citation type="journal article" date="2023" name="G3 (Bethesda)">
        <title>A chromosome-length genome assembly and annotation of blackberry (Rubus argutus, cv. 'Hillquist').</title>
        <authorList>
            <person name="Bruna T."/>
            <person name="Aryal R."/>
            <person name="Dudchenko O."/>
            <person name="Sargent D.J."/>
            <person name="Mead D."/>
            <person name="Buti M."/>
            <person name="Cavallini A."/>
            <person name="Hytonen T."/>
            <person name="Andres J."/>
            <person name="Pham M."/>
            <person name="Weisz D."/>
            <person name="Mascagni F."/>
            <person name="Usai G."/>
            <person name="Natali L."/>
            <person name="Bassil N."/>
            <person name="Fernandez G.E."/>
            <person name="Lomsadze A."/>
            <person name="Armour M."/>
            <person name="Olukolu B."/>
            <person name="Poorten T."/>
            <person name="Britton C."/>
            <person name="Davik J."/>
            <person name="Ashrafi H."/>
            <person name="Aiden E.L."/>
            <person name="Borodovsky M."/>
            <person name="Worthington M."/>
        </authorList>
    </citation>
    <scope>NUCLEOTIDE SEQUENCE [LARGE SCALE GENOMIC DNA]</scope>
    <source>
        <strain evidence="2">PI 553951</strain>
    </source>
</reference>
<dbReference type="Proteomes" id="UP001457282">
    <property type="component" value="Unassembled WGS sequence"/>
</dbReference>
<dbReference type="AlphaFoldDB" id="A0AAW1WWN6"/>
<keyword evidence="1" id="KW-0472">Membrane</keyword>
<keyword evidence="3" id="KW-1185">Reference proteome</keyword>
<gene>
    <name evidence="2" type="ORF">M0R45_024978</name>
</gene>